<sequence length="182" mass="21371">MTKTEQQVWHWLDKAVIGLNLCPFAAKPRKLDQIKVFISHAEREEQLLEDIYQELMNLDQTDAQELETTLVVVPNMLSDFFDYNFFIDWVEGLISQQNWDGIYQVATFHPDYCFAGAEPEDDENLTNRSPLPIFHLIREESMEKVLKHYPDPEQIPDNNIARIESLTHEQKAAIFPYLYKPV</sequence>
<dbReference type="InterPro" id="IPR009858">
    <property type="entry name" value="DUF1415"/>
</dbReference>
<dbReference type="Pfam" id="PF07209">
    <property type="entry name" value="DUF1415"/>
    <property type="match status" value="1"/>
</dbReference>
<proteinExistence type="predicted"/>
<name>A0ABT7Y043_9VIBR</name>
<accession>A0ABT7Y043</accession>
<dbReference type="RefSeq" id="WP_289961500.1">
    <property type="nucleotide sequence ID" value="NZ_JAUEOZ010000001.1"/>
</dbReference>
<protein>
    <submittedName>
        <fullName evidence="1">DUF1415 domain-containing protein</fullName>
    </submittedName>
</protein>
<reference evidence="1" key="1">
    <citation type="submission" date="2024-05" db="EMBL/GenBank/DDBJ databases">
        <title>Genome Sequences of Four Agar- Degrading Marine Bacteria.</title>
        <authorList>
            <person name="Phillips E.K."/>
            <person name="Shaffer J.C."/>
            <person name="Henson M.W."/>
            <person name="Temperton B."/>
            <person name="Thrash C.J."/>
            <person name="Martin M.O."/>
        </authorList>
    </citation>
    <scope>NUCLEOTIDE SEQUENCE</scope>
    <source>
        <strain evidence="1">EKP203</strain>
    </source>
</reference>
<dbReference type="EMBL" id="JAUEOZ010000001">
    <property type="protein sequence ID" value="MDN2481381.1"/>
    <property type="molecule type" value="Genomic_DNA"/>
</dbReference>
<comment type="caution">
    <text evidence="1">The sequence shown here is derived from an EMBL/GenBank/DDBJ whole genome shotgun (WGS) entry which is preliminary data.</text>
</comment>
<dbReference type="Proteomes" id="UP001169719">
    <property type="component" value="Unassembled WGS sequence"/>
</dbReference>
<organism evidence="1 2">
    <name type="scientific">Vibrio agarivorans</name>
    <dbReference type="NCBI Taxonomy" id="153622"/>
    <lineage>
        <taxon>Bacteria</taxon>
        <taxon>Pseudomonadati</taxon>
        <taxon>Pseudomonadota</taxon>
        <taxon>Gammaproteobacteria</taxon>
        <taxon>Vibrionales</taxon>
        <taxon>Vibrionaceae</taxon>
        <taxon>Vibrio</taxon>
    </lineage>
</organism>
<gene>
    <name evidence="1" type="ORF">QWJ08_08230</name>
</gene>
<keyword evidence="2" id="KW-1185">Reference proteome</keyword>
<evidence type="ECO:0000313" key="1">
    <source>
        <dbReference type="EMBL" id="MDN2481381.1"/>
    </source>
</evidence>
<evidence type="ECO:0000313" key="2">
    <source>
        <dbReference type="Proteomes" id="UP001169719"/>
    </source>
</evidence>